<feature type="domain" description="BioF2-like acetyltransferase" evidence="1">
    <location>
        <begin position="217"/>
        <end position="354"/>
    </location>
</feature>
<evidence type="ECO:0000313" key="3">
    <source>
        <dbReference type="Proteomes" id="UP000243904"/>
    </source>
</evidence>
<evidence type="ECO:0000313" key="2">
    <source>
        <dbReference type="EMBL" id="SDR87574.1"/>
    </source>
</evidence>
<dbReference type="Pfam" id="PF13480">
    <property type="entry name" value="Acetyltransf_6"/>
    <property type="match status" value="1"/>
</dbReference>
<protein>
    <submittedName>
        <fullName evidence="2">Acetyltransferase (GNAT) domain-containing protein</fullName>
    </submittedName>
</protein>
<evidence type="ECO:0000259" key="1">
    <source>
        <dbReference type="Pfam" id="PF13480"/>
    </source>
</evidence>
<dbReference type="InterPro" id="IPR038740">
    <property type="entry name" value="BioF2-like_GNAT_dom"/>
</dbReference>
<dbReference type="AlphaFoldDB" id="A0A1H1ML81"/>
<reference evidence="3" key="1">
    <citation type="submission" date="2016-10" db="EMBL/GenBank/DDBJ databases">
        <authorList>
            <person name="Varghese N."/>
            <person name="Submissions S."/>
        </authorList>
    </citation>
    <scope>NUCLEOTIDE SEQUENCE [LARGE SCALE GENOMIC DNA]</scope>
    <source>
        <strain evidence="3">GAS369</strain>
    </source>
</reference>
<dbReference type="InterPro" id="IPR016181">
    <property type="entry name" value="Acyl_CoA_acyltransferase"/>
</dbReference>
<organism evidence="2 3">
    <name type="scientific">Bradyrhizobium canariense</name>
    <dbReference type="NCBI Taxonomy" id="255045"/>
    <lineage>
        <taxon>Bacteria</taxon>
        <taxon>Pseudomonadati</taxon>
        <taxon>Pseudomonadota</taxon>
        <taxon>Alphaproteobacteria</taxon>
        <taxon>Hyphomicrobiales</taxon>
        <taxon>Nitrobacteraceae</taxon>
        <taxon>Bradyrhizobium</taxon>
    </lineage>
</organism>
<dbReference type="GO" id="GO:0016740">
    <property type="term" value="F:transferase activity"/>
    <property type="evidence" value="ECO:0007669"/>
    <property type="project" value="UniProtKB-KW"/>
</dbReference>
<dbReference type="Gene3D" id="3.40.630.30">
    <property type="match status" value="1"/>
</dbReference>
<dbReference type="Proteomes" id="UP000243904">
    <property type="component" value="Chromosome I"/>
</dbReference>
<dbReference type="SUPFAM" id="SSF55729">
    <property type="entry name" value="Acyl-CoA N-acyltransferases (Nat)"/>
    <property type="match status" value="1"/>
</dbReference>
<keyword evidence="2" id="KW-0808">Transferase</keyword>
<gene>
    <name evidence="2" type="ORF">SAMN05444158_0271</name>
</gene>
<keyword evidence="3" id="KW-1185">Reference proteome</keyword>
<proteinExistence type="predicted"/>
<dbReference type="EMBL" id="LT629750">
    <property type="protein sequence ID" value="SDR87574.1"/>
    <property type="molecule type" value="Genomic_DNA"/>
</dbReference>
<name>A0A1H1ML81_9BRAD</name>
<accession>A0A1H1ML81</accession>
<sequence length="417" mass="45352">MGKAAPEGRHPSSMAKQGYGDVAEIADTAVRRASIKDATDKRARSNALTPLEGIAANKWRELAERAVEPNGYYLPEWELAVNALVPGRTDASALAAWSDARSTRLVGLMPVVSLWRAYKVPLPALVSAHPYGTLCTPPLDRDLADDAVTQLMQQARKAGAHALILRDMSLDGAAMKAFAKVLQRSGLRPQILQSNSRACLDATRDADELLRDALGAKKLKELRRLRQRLAEHGAVRFDVARTPDDVAAAIEIFLALEASGWKGARGTALAQNDGDASFIRRATTALAATSQCEIVTLRAGVTPIAAGIVLRHQDRAFYFKIGIDERFAKFSPGVQLTLDLTRHLCTDPGIATADSTASPDHPMINPIWRGRLAIGDVLIPLRSGDPAVLLIHAALMSRQFAFELARRGVRFIRAWRR</sequence>